<reference evidence="2 3" key="1">
    <citation type="submission" date="2019-09" db="EMBL/GenBank/DDBJ databases">
        <title>Complete genome sequence of Arachidicoccus sp. B3-10 isolated from apple orchard soil.</title>
        <authorList>
            <person name="Kim H.S."/>
            <person name="Han K.-I."/>
            <person name="Suh M.K."/>
            <person name="Lee K.C."/>
            <person name="Eom M.K."/>
            <person name="Kim J.-S."/>
            <person name="Kang S.W."/>
            <person name="Sin Y."/>
            <person name="Lee J.-S."/>
        </authorList>
    </citation>
    <scope>NUCLEOTIDE SEQUENCE [LARGE SCALE GENOMIC DNA]</scope>
    <source>
        <strain evidence="2 3">B3-10</strain>
    </source>
</reference>
<protein>
    <submittedName>
        <fullName evidence="2">Uncharacterized protein</fullName>
    </submittedName>
</protein>
<evidence type="ECO:0000256" key="1">
    <source>
        <dbReference type="SAM" id="MobiDB-lite"/>
    </source>
</evidence>
<gene>
    <name evidence="2" type="ORF">E0W69_013750</name>
</gene>
<dbReference type="Proteomes" id="UP000292424">
    <property type="component" value="Chromosome"/>
</dbReference>
<dbReference type="AlphaFoldDB" id="A0A5P2G634"/>
<sequence>MGALSPENTQMEEESNHEIPPEETPETIRKLDKTTETGNQITEVLSSLGTNTDSKELISKLSSIIQKQNLTDELTPFMDSLNWHMSQTALDSCGIVLEEDDLKAVWKKE</sequence>
<accession>A0A5P2G634</accession>
<evidence type="ECO:0000313" key="2">
    <source>
        <dbReference type="EMBL" id="QES89679.1"/>
    </source>
</evidence>
<keyword evidence="3" id="KW-1185">Reference proteome</keyword>
<dbReference type="KEGG" id="arac:E0W69_013750"/>
<feature type="region of interest" description="Disordered" evidence="1">
    <location>
        <begin position="1"/>
        <end position="27"/>
    </location>
</feature>
<organism evidence="2 3">
    <name type="scientific">Rhizosphaericola mali</name>
    <dbReference type="NCBI Taxonomy" id="2545455"/>
    <lineage>
        <taxon>Bacteria</taxon>
        <taxon>Pseudomonadati</taxon>
        <taxon>Bacteroidota</taxon>
        <taxon>Chitinophagia</taxon>
        <taxon>Chitinophagales</taxon>
        <taxon>Chitinophagaceae</taxon>
        <taxon>Rhizosphaericola</taxon>
    </lineage>
</organism>
<feature type="compositionally biased region" description="Basic and acidic residues" evidence="1">
    <location>
        <begin position="14"/>
        <end position="27"/>
    </location>
</feature>
<name>A0A5P2G634_9BACT</name>
<dbReference type="RefSeq" id="WP_131330618.1">
    <property type="nucleotide sequence ID" value="NZ_CP044016.1"/>
</dbReference>
<evidence type="ECO:0000313" key="3">
    <source>
        <dbReference type="Proteomes" id="UP000292424"/>
    </source>
</evidence>
<proteinExistence type="predicted"/>
<dbReference type="EMBL" id="CP044016">
    <property type="protein sequence ID" value="QES89679.1"/>
    <property type="molecule type" value="Genomic_DNA"/>
</dbReference>